<proteinExistence type="predicted"/>
<organism evidence="2 3">
    <name type="scientific">Thermococcus peptonophilus</name>
    <dbReference type="NCBI Taxonomy" id="53952"/>
    <lineage>
        <taxon>Archaea</taxon>
        <taxon>Methanobacteriati</taxon>
        <taxon>Methanobacteriota</taxon>
        <taxon>Thermococci</taxon>
        <taxon>Thermococcales</taxon>
        <taxon>Thermococcaceae</taxon>
        <taxon>Thermococcus</taxon>
    </lineage>
</organism>
<dbReference type="OrthoDB" id="101167at2157"/>
<sequence length="87" mass="9493">MDFGKAVHAFVILLVTLFVTIKTPSVEQVLYNAFTPFVFQASQTIQAYDLLSAILLYATWFLVGVAVVVAIVAPVRDALLEFISSLG</sequence>
<protein>
    <submittedName>
        <fullName evidence="2">Uncharacterized protein</fullName>
    </submittedName>
</protein>
<reference evidence="3" key="1">
    <citation type="submission" date="2016-03" db="EMBL/GenBank/DDBJ databases">
        <authorList>
            <person name="Oger P.M."/>
        </authorList>
    </citation>
    <scope>NUCLEOTIDE SEQUENCE [LARGE SCALE GENOMIC DNA]</scope>
    <source>
        <strain evidence="3">OG-1</strain>
    </source>
</reference>
<dbReference type="Proteomes" id="UP000073604">
    <property type="component" value="Chromosome"/>
</dbReference>
<evidence type="ECO:0000313" key="3">
    <source>
        <dbReference type="Proteomes" id="UP000073604"/>
    </source>
</evidence>
<accession>A0A142CV80</accession>
<feature type="transmembrane region" description="Helical" evidence="1">
    <location>
        <begin position="6"/>
        <end position="22"/>
    </location>
</feature>
<dbReference type="RefSeq" id="WP_062389029.1">
    <property type="nucleotide sequence ID" value="NZ_CP014750.1"/>
</dbReference>
<keyword evidence="1" id="KW-1133">Transmembrane helix</keyword>
<keyword evidence="3" id="KW-1185">Reference proteome</keyword>
<dbReference type="EMBL" id="CP014750">
    <property type="protein sequence ID" value="AMQ18682.1"/>
    <property type="molecule type" value="Genomic_DNA"/>
</dbReference>
<feature type="transmembrane region" description="Helical" evidence="1">
    <location>
        <begin position="54"/>
        <end position="75"/>
    </location>
</feature>
<evidence type="ECO:0000256" key="1">
    <source>
        <dbReference type="SAM" id="Phobius"/>
    </source>
</evidence>
<gene>
    <name evidence="2" type="ORF">A0127_05620</name>
</gene>
<dbReference type="STRING" id="53952.A0127_05620"/>
<keyword evidence="1" id="KW-0472">Membrane</keyword>
<evidence type="ECO:0000313" key="2">
    <source>
        <dbReference type="EMBL" id="AMQ18682.1"/>
    </source>
</evidence>
<dbReference type="GeneID" id="27140005"/>
<keyword evidence="1" id="KW-0812">Transmembrane</keyword>
<name>A0A142CV80_9EURY</name>
<dbReference type="KEGG" id="tpep:A0127_05620"/>
<dbReference type="AlphaFoldDB" id="A0A142CV80"/>